<feature type="compositionally biased region" description="Basic and acidic residues" evidence="1">
    <location>
        <begin position="122"/>
        <end position="131"/>
    </location>
</feature>
<protein>
    <submittedName>
        <fullName evidence="3">Pyruvate kinase-like protein</fullName>
    </submittedName>
</protein>
<dbReference type="GO" id="GO:0030170">
    <property type="term" value="F:pyridoxal phosphate binding"/>
    <property type="evidence" value="ECO:0007669"/>
    <property type="project" value="InterPro"/>
</dbReference>
<accession>A0AAN7CR43</accession>
<keyword evidence="3" id="KW-0808">Transferase</keyword>
<feature type="region of interest" description="Disordered" evidence="1">
    <location>
        <begin position="98"/>
        <end position="131"/>
    </location>
</feature>
<dbReference type="EMBL" id="MU857667">
    <property type="protein sequence ID" value="KAK4246748.1"/>
    <property type="molecule type" value="Genomic_DNA"/>
</dbReference>
<comment type="caution">
    <text evidence="3">The sequence shown here is derived from an EMBL/GenBank/DDBJ whole genome shotgun (WGS) entry which is preliminary data.</text>
</comment>
<dbReference type="PANTHER" id="PTHR36930">
    <property type="entry name" value="METAL-SULFUR CLUSTER BIOSYNTHESIS PROTEINS YUAD-RELATED"/>
    <property type="match status" value="1"/>
</dbReference>
<evidence type="ECO:0000313" key="4">
    <source>
        <dbReference type="Proteomes" id="UP001303647"/>
    </source>
</evidence>
<dbReference type="GO" id="GO:0030151">
    <property type="term" value="F:molybdenum ion binding"/>
    <property type="evidence" value="ECO:0007669"/>
    <property type="project" value="InterPro"/>
</dbReference>
<dbReference type="SUPFAM" id="SSF50800">
    <property type="entry name" value="PK beta-barrel domain-like"/>
    <property type="match status" value="1"/>
</dbReference>
<dbReference type="Gene3D" id="2.40.33.20">
    <property type="entry name" value="PK beta-barrel domain-like"/>
    <property type="match status" value="1"/>
</dbReference>
<dbReference type="InterPro" id="IPR052716">
    <property type="entry name" value="MOSC_domain"/>
</dbReference>
<keyword evidence="3" id="KW-0670">Pyruvate</keyword>
<dbReference type="AlphaFoldDB" id="A0AAN7CR43"/>
<evidence type="ECO:0000313" key="3">
    <source>
        <dbReference type="EMBL" id="KAK4246748.1"/>
    </source>
</evidence>
<proteinExistence type="predicted"/>
<reference evidence="3" key="2">
    <citation type="submission" date="2023-05" db="EMBL/GenBank/DDBJ databases">
        <authorList>
            <consortium name="Lawrence Berkeley National Laboratory"/>
            <person name="Steindorff A."/>
            <person name="Hensen N."/>
            <person name="Bonometti L."/>
            <person name="Westerberg I."/>
            <person name="Brannstrom I.O."/>
            <person name="Guillou S."/>
            <person name="Cros-Aarteil S."/>
            <person name="Calhoun S."/>
            <person name="Haridas S."/>
            <person name="Kuo A."/>
            <person name="Mondo S."/>
            <person name="Pangilinan J."/>
            <person name="Riley R."/>
            <person name="Labutti K."/>
            <person name="Andreopoulos B."/>
            <person name="Lipzen A."/>
            <person name="Chen C."/>
            <person name="Yanf M."/>
            <person name="Daum C."/>
            <person name="Ng V."/>
            <person name="Clum A."/>
            <person name="Ohm R."/>
            <person name="Martin F."/>
            <person name="Silar P."/>
            <person name="Natvig D."/>
            <person name="Lalanne C."/>
            <person name="Gautier V."/>
            <person name="Ament-Velasquez S.L."/>
            <person name="Kruys A."/>
            <person name="Hutchinson M.I."/>
            <person name="Powell A.J."/>
            <person name="Barry K."/>
            <person name="Miller A.N."/>
            <person name="Grigoriev I.V."/>
            <person name="Debuchy R."/>
            <person name="Gladieux P."/>
            <person name="Thoren M.H."/>
            <person name="Johannesson H."/>
        </authorList>
    </citation>
    <scope>NUCLEOTIDE SEQUENCE</scope>
    <source>
        <strain evidence="3">CBS 359.72</strain>
    </source>
</reference>
<evidence type="ECO:0000256" key="1">
    <source>
        <dbReference type="SAM" id="MobiDB-lite"/>
    </source>
</evidence>
<name>A0AAN7CR43_9PEZI</name>
<feature type="compositionally biased region" description="Pro residues" evidence="1">
    <location>
        <begin position="101"/>
        <end position="111"/>
    </location>
</feature>
<evidence type="ECO:0000259" key="2">
    <source>
        <dbReference type="PROSITE" id="PS51340"/>
    </source>
</evidence>
<dbReference type="PANTHER" id="PTHR36930:SF1">
    <property type="entry name" value="MOSC DOMAIN-CONTAINING PROTEIN"/>
    <property type="match status" value="1"/>
</dbReference>
<gene>
    <name evidence="3" type="ORF">C7999DRAFT_15120</name>
</gene>
<feature type="domain" description="MOSC" evidence="2">
    <location>
        <begin position="17"/>
        <end position="195"/>
    </location>
</feature>
<sequence>MSVHALALSASHDFSKTPVHEITLLRGLGVKGDCHLGVTVQHRSRLHITPPPPNLRQVHLIAKETLDERGLVPGDIGENVTTAGIDLLALGRGTKLHFLPPSSPAGAPSPPLKTSEPGSENGNDRDETAEGDNHAVVVVQGLRNPCPQIDRFRAGLKDSFLVRDNERRIVRRLAGVMGTVERGGVVRVGMRIVVEEPEGGFEELGCV</sequence>
<reference evidence="3" key="1">
    <citation type="journal article" date="2023" name="Mol. Phylogenet. Evol.">
        <title>Genome-scale phylogeny and comparative genomics of the fungal order Sordariales.</title>
        <authorList>
            <person name="Hensen N."/>
            <person name="Bonometti L."/>
            <person name="Westerberg I."/>
            <person name="Brannstrom I.O."/>
            <person name="Guillou S."/>
            <person name="Cros-Aarteil S."/>
            <person name="Calhoun S."/>
            <person name="Haridas S."/>
            <person name="Kuo A."/>
            <person name="Mondo S."/>
            <person name="Pangilinan J."/>
            <person name="Riley R."/>
            <person name="LaButti K."/>
            <person name="Andreopoulos B."/>
            <person name="Lipzen A."/>
            <person name="Chen C."/>
            <person name="Yan M."/>
            <person name="Daum C."/>
            <person name="Ng V."/>
            <person name="Clum A."/>
            <person name="Steindorff A."/>
            <person name="Ohm R.A."/>
            <person name="Martin F."/>
            <person name="Silar P."/>
            <person name="Natvig D.O."/>
            <person name="Lalanne C."/>
            <person name="Gautier V."/>
            <person name="Ament-Velasquez S.L."/>
            <person name="Kruys A."/>
            <person name="Hutchinson M.I."/>
            <person name="Powell A.J."/>
            <person name="Barry K."/>
            <person name="Miller A.N."/>
            <person name="Grigoriev I.V."/>
            <person name="Debuchy R."/>
            <person name="Gladieux P."/>
            <person name="Hiltunen Thoren M."/>
            <person name="Johannesson H."/>
        </authorList>
    </citation>
    <scope>NUCLEOTIDE SEQUENCE</scope>
    <source>
        <strain evidence="3">CBS 359.72</strain>
    </source>
</reference>
<dbReference type="Proteomes" id="UP001303647">
    <property type="component" value="Unassembled WGS sequence"/>
</dbReference>
<keyword evidence="3" id="KW-0418">Kinase</keyword>
<keyword evidence="4" id="KW-1185">Reference proteome</keyword>
<organism evidence="3 4">
    <name type="scientific">Corynascus novoguineensis</name>
    <dbReference type="NCBI Taxonomy" id="1126955"/>
    <lineage>
        <taxon>Eukaryota</taxon>
        <taxon>Fungi</taxon>
        <taxon>Dikarya</taxon>
        <taxon>Ascomycota</taxon>
        <taxon>Pezizomycotina</taxon>
        <taxon>Sordariomycetes</taxon>
        <taxon>Sordariomycetidae</taxon>
        <taxon>Sordariales</taxon>
        <taxon>Chaetomiaceae</taxon>
        <taxon>Corynascus</taxon>
    </lineage>
</organism>
<dbReference type="InterPro" id="IPR011037">
    <property type="entry name" value="Pyrv_Knase-like_insert_dom_sf"/>
</dbReference>
<dbReference type="PROSITE" id="PS51340">
    <property type="entry name" value="MOSC"/>
    <property type="match status" value="1"/>
</dbReference>
<dbReference type="InterPro" id="IPR005302">
    <property type="entry name" value="MoCF_Sase_C"/>
</dbReference>
<dbReference type="GO" id="GO:0016301">
    <property type="term" value="F:kinase activity"/>
    <property type="evidence" value="ECO:0007669"/>
    <property type="project" value="UniProtKB-KW"/>
</dbReference>